<reference evidence="1 2" key="1">
    <citation type="submission" date="2016-04" db="EMBL/GenBank/DDBJ databases">
        <title>Complete genome sequence of Fictibacillus phosphorivorans G25-29, a strain toxic to nematodes.</title>
        <authorList>
            <person name="Zheng Z."/>
        </authorList>
    </citation>
    <scope>NUCLEOTIDE SEQUENCE [LARGE SCALE GENOMIC DNA]</scope>
    <source>
        <strain evidence="1 2">G25-29</strain>
    </source>
</reference>
<sequence length="137" mass="15934">MFKWILWFLLILVGLGFVGYNYAMDYASDKVMDQVSNTLVANEEEVNKLLSDPQIKKYIEANEEPPENLPFTTKEEAMKVVSKKYSVNEMVEMRDKVREGLTTSEKEEIYQDLKSKLSKEELEALKIVALKEMKKTQ</sequence>
<dbReference type="Proteomes" id="UP000076623">
    <property type="component" value="Chromosome"/>
</dbReference>
<keyword evidence="2" id="KW-1185">Reference proteome</keyword>
<name>A0A168VZZ9_9BACL</name>
<proteinExistence type="predicted"/>
<organism evidence="1 2">
    <name type="scientific">Fictibacillus phosphorivorans</name>
    <dbReference type="NCBI Taxonomy" id="1221500"/>
    <lineage>
        <taxon>Bacteria</taxon>
        <taxon>Bacillati</taxon>
        <taxon>Bacillota</taxon>
        <taxon>Bacilli</taxon>
        <taxon>Bacillales</taxon>
        <taxon>Fictibacillaceae</taxon>
        <taxon>Fictibacillus</taxon>
    </lineage>
</organism>
<dbReference type="KEGG" id="fpn:ABE65_010275"/>
<dbReference type="EMBL" id="CP015378">
    <property type="protein sequence ID" value="ANC77165.1"/>
    <property type="molecule type" value="Genomic_DNA"/>
</dbReference>
<accession>A0A168VZZ9</accession>
<evidence type="ECO:0008006" key="3">
    <source>
        <dbReference type="Google" id="ProtNLM"/>
    </source>
</evidence>
<evidence type="ECO:0000313" key="2">
    <source>
        <dbReference type="Proteomes" id="UP000076623"/>
    </source>
</evidence>
<dbReference type="AlphaFoldDB" id="A0A168VZZ9"/>
<dbReference type="RefSeq" id="WP_066394395.1">
    <property type="nucleotide sequence ID" value="NZ_CP015378.1"/>
</dbReference>
<protein>
    <recommendedName>
        <fullName evidence="3">Phenylalanyl-tRNA synthetase subunit beta</fullName>
    </recommendedName>
</protein>
<dbReference type="STRING" id="1221500.ABE65_010275"/>
<gene>
    <name evidence="1" type="ORF">ABE65_010275</name>
</gene>
<evidence type="ECO:0000313" key="1">
    <source>
        <dbReference type="EMBL" id="ANC77165.1"/>
    </source>
</evidence>